<keyword evidence="4" id="KW-1185">Reference proteome</keyword>
<dbReference type="Proteomes" id="UP001444661">
    <property type="component" value="Unassembled WGS sequence"/>
</dbReference>
<keyword evidence="2" id="KW-0812">Transmembrane</keyword>
<feature type="compositionally biased region" description="Polar residues" evidence="1">
    <location>
        <begin position="1"/>
        <end position="14"/>
    </location>
</feature>
<feature type="region of interest" description="Disordered" evidence="1">
    <location>
        <begin position="248"/>
        <end position="276"/>
    </location>
</feature>
<dbReference type="PANTHER" id="PTHR28003">
    <property type="entry name" value="NUCLEOPORIN POM34"/>
    <property type="match status" value="1"/>
</dbReference>
<name>A0ABR1SLU6_9PEZI</name>
<organism evidence="3 4">
    <name type="scientific">Apiospora rasikravindrae</name>
    <dbReference type="NCBI Taxonomy" id="990691"/>
    <lineage>
        <taxon>Eukaryota</taxon>
        <taxon>Fungi</taxon>
        <taxon>Dikarya</taxon>
        <taxon>Ascomycota</taxon>
        <taxon>Pezizomycotina</taxon>
        <taxon>Sordariomycetes</taxon>
        <taxon>Xylariomycetidae</taxon>
        <taxon>Amphisphaeriales</taxon>
        <taxon>Apiosporaceae</taxon>
        <taxon>Apiospora</taxon>
    </lineage>
</organism>
<evidence type="ECO:0000313" key="3">
    <source>
        <dbReference type="EMBL" id="KAK8034473.1"/>
    </source>
</evidence>
<feature type="region of interest" description="Disordered" evidence="1">
    <location>
        <begin position="124"/>
        <end position="175"/>
    </location>
</feature>
<dbReference type="EMBL" id="JAQQWK010000009">
    <property type="protein sequence ID" value="KAK8034473.1"/>
    <property type="molecule type" value="Genomic_DNA"/>
</dbReference>
<feature type="transmembrane region" description="Helical" evidence="2">
    <location>
        <begin position="52"/>
        <end position="74"/>
    </location>
</feature>
<comment type="caution">
    <text evidence="3">The sequence shown here is derived from an EMBL/GenBank/DDBJ whole genome shotgun (WGS) entry which is preliminary data.</text>
</comment>
<accession>A0ABR1SLU6</accession>
<gene>
    <name evidence="3" type="ORF">PG993_009468</name>
</gene>
<sequence length="297" mass="31154">MSSTTLQRPLTPTKASPAPLQDSPGTWRHPRLEEISKRQNAAIFGEKNVKKVVYNVAALIAMFAIQGFVSQWFSPVPPTIGRFATYIYRIAQLVPLYNIAVACMPLARSQDEMADIALTPGQRKLLGLPPSSNPPTPGSVYSTPPRYSRTPSMSGSTGGKRNFSDSTINGQTSPSLFRSPLDFGGNLSTNSFGGNLSTSSFGASSNFGASASAFGGSGAALAGSPLIQKAIHGARRSSFGSPSPMVGSINGGSIFGSGPESPSPSPANGKRSSVSLNNKWLYEKGRRSSGNMFLQAS</sequence>
<keyword evidence="2" id="KW-0472">Membrane</keyword>
<evidence type="ECO:0000256" key="1">
    <source>
        <dbReference type="SAM" id="MobiDB-lite"/>
    </source>
</evidence>
<protein>
    <submittedName>
        <fullName evidence="3">NPCC-domain-containing protein</fullName>
    </submittedName>
</protein>
<dbReference type="PANTHER" id="PTHR28003:SF1">
    <property type="entry name" value="NUCLEOPORIN POM34"/>
    <property type="match status" value="1"/>
</dbReference>
<keyword evidence="2" id="KW-1133">Transmembrane helix</keyword>
<evidence type="ECO:0000313" key="4">
    <source>
        <dbReference type="Proteomes" id="UP001444661"/>
    </source>
</evidence>
<reference evidence="3 4" key="1">
    <citation type="submission" date="2023-01" db="EMBL/GenBank/DDBJ databases">
        <title>Analysis of 21 Apiospora genomes using comparative genomics revels a genus with tremendous synthesis potential of carbohydrate active enzymes and secondary metabolites.</title>
        <authorList>
            <person name="Sorensen T."/>
        </authorList>
    </citation>
    <scope>NUCLEOTIDE SEQUENCE [LARGE SCALE GENOMIC DNA]</scope>
    <source>
        <strain evidence="3 4">CBS 33761</strain>
    </source>
</reference>
<proteinExistence type="predicted"/>
<evidence type="ECO:0000256" key="2">
    <source>
        <dbReference type="SAM" id="Phobius"/>
    </source>
</evidence>
<dbReference type="Pfam" id="PF08058">
    <property type="entry name" value="NPCC"/>
    <property type="match status" value="1"/>
</dbReference>
<dbReference type="InterPro" id="IPR012578">
    <property type="entry name" value="Nucl_pore_cmplx"/>
</dbReference>
<feature type="compositionally biased region" description="Polar residues" evidence="1">
    <location>
        <begin position="164"/>
        <end position="175"/>
    </location>
</feature>
<feature type="region of interest" description="Disordered" evidence="1">
    <location>
        <begin position="1"/>
        <end position="28"/>
    </location>
</feature>